<accession>A0A5K7XG38</accession>
<sequence length="107" mass="11898">MERSAADVAKFIEEILELAESAPHLFSGTAEGLVGLLMGMDTVLRFCQANSATNSLHGFNRAWETKGFGEATFLSVVNDRLDQRGIEAPTEKARMREIIKLWQEVRA</sequence>
<evidence type="ECO:0000313" key="2">
    <source>
        <dbReference type="Proteomes" id="UP000326837"/>
    </source>
</evidence>
<gene>
    <name evidence="1" type="ORF">PLANPX_2848</name>
</gene>
<name>A0A5K7XG38_9BACT</name>
<protein>
    <submittedName>
        <fullName evidence="1">Uncharacterized protein</fullName>
    </submittedName>
</protein>
<organism evidence="1 2">
    <name type="scientific">Lacipirellula parvula</name>
    <dbReference type="NCBI Taxonomy" id="2650471"/>
    <lineage>
        <taxon>Bacteria</taxon>
        <taxon>Pseudomonadati</taxon>
        <taxon>Planctomycetota</taxon>
        <taxon>Planctomycetia</taxon>
        <taxon>Pirellulales</taxon>
        <taxon>Lacipirellulaceae</taxon>
        <taxon>Lacipirellula</taxon>
    </lineage>
</organism>
<dbReference type="EMBL" id="AP021861">
    <property type="protein sequence ID" value="BBO33236.1"/>
    <property type="molecule type" value="Genomic_DNA"/>
</dbReference>
<dbReference type="Proteomes" id="UP000326837">
    <property type="component" value="Chromosome"/>
</dbReference>
<keyword evidence="2" id="KW-1185">Reference proteome</keyword>
<dbReference type="AlphaFoldDB" id="A0A5K7XG38"/>
<dbReference type="KEGG" id="lpav:PLANPX_2848"/>
<reference evidence="2" key="1">
    <citation type="submission" date="2019-10" db="EMBL/GenBank/DDBJ databases">
        <title>Lacipirellula parvula gen. nov., sp. nov., representing a lineage of planctomycetes widespread in freshwater anoxic habitats, and description of the family Lacipirellulaceae.</title>
        <authorList>
            <person name="Dedysh S.N."/>
            <person name="Kulichevskaya I.S."/>
            <person name="Beletsky A.V."/>
            <person name="Rakitin A.L."/>
            <person name="Mardanov A.V."/>
            <person name="Ivanova A.A."/>
            <person name="Saltykova V.X."/>
            <person name="Rijpstra W.I.C."/>
            <person name="Sinninghe Damste J.S."/>
            <person name="Ravin N.V."/>
        </authorList>
    </citation>
    <scope>NUCLEOTIDE SEQUENCE [LARGE SCALE GENOMIC DNA]</scope>
    <source>
        <strain evidence="2">PX69</strain>
    </source>
</reference>
<evidence type="ECO:0000313" key="1">
    <source>
        <dbReference type="EMBL" id="BBO33236.1"/>
    </source>
</evidence>
<proteinExistence type="predicted"/>